<evidence type="ECO:0000313" key="3">
    <source>
        <dbReference type="Proteomes" id="UP000326396"/>
    </source>
</evidence>
<keyword evidence="1" id="KW-0812">Transmembrane</keyword>
<keyword evidence="3" id="KW-1185">Reference proteome</keyword>
<evidence type="ECO:0000313" key="2">
    <source>
        <dbReference type="EMBL" id="KAD4586160.1"/>
    </source>
</evidence>
<evidence type="ECO:0008006" key="4">
    <source>
        <dbReference type="Google" id="ProtNLM"/>
    </source>
</evidence>
<keyword evidence="1" id="KW-1133">Transmembrane helix</keyword>
<proteinExistence type="predicted"/>
<dbReference type="AlphaFoldDB" id="A0A5N6NFT6"/>
<dbReference type="EMBL" id="SZYD01000012">
    <property type="protein sequence ID" value="KAD4586160.1"/>
    <property type="molecule type" value="Genomic_DNA"/>
</dbReference>
<dbReference type="Proteomes" id="UP000326396">
    <property type="component" value="Linkage Group LG2"/>
</dbReference>
<gene>
    <name evidence="2" type="ORF">E3N88_23761</name>
</gene>
<reference evidence="2 3" key="1">
    <citation type="submission" date="2019-05" db="EMBL/GenBank/DDBJ databases">
        <title>Mikania micrantha, genome provides insights into the molecular mechanism of rapid growth.</title>
        <authorList>
            <person name="Liu B."/>
        </authorList>
    </citation>
    <scope>NUCLEOTIDE SEQUENCE [LARGE SCALE GENOMIC DNA]</scope>
    <source>
        <strain evidence="2">NLD-2019</strain>
        <tissue evidence="2">Leaf</tissue>
    </source>
</reference>
<keyword evidence="1" id="KW-0472">Membrane</keyword>
<evidence type="ECO:0000256" key="1">
    <source>
        <dbReference type="SAM" id="Phobius"/>
    </source>
</evidence>
<sequence>MCPGGTEMKANGHRNQERYLRMQTGGEIREVIHQLECKCMSGSPGGYPIDQCIHYRLRISIGVAWKLIEAGRWLFFAGNRRWVTRLKEKILRESDGMRRKEMRGFEDLVLVDMIVVLFLGMAVVGFAAKRWVDL</sequence>
<feature type="transmembrane region" description="Helical" evidence="1">
    <location>
        <begin position="108"/>
        <end position="128"/>
    </location>
</feature>
<protein>
    <recommendedName>
        <fullName evidence="4">Transmembrane protein</fullName>
    </recommendedName>
</protein>
<comment type="caution">
    <text evidence="2">The sequence shown here is derived from an EMBL/GenBank/DDBJ whole genome shotgun (WGS) entry which is preliminary data.</text>
</comment>
<name>A0A5N6NFT6_9ASTR</name>
<accession>A0A5N6NFT6</accession>
<organism evidence="2 3">
    <name type="scientific">Mikania micrantha</name>
    <name type="common">bitter vine</name>
    <dbReference type="NCBI Taxonomy" id="192012"/>
    <lineage>
        <taxon>Eukaryota</taxon>
        <taxon>Viridiplantae</taxon>
        <taxon>Streptophyta</taxon>
        <taxon>Embryophyta</taxon>
        <taxon>Tracheophyta</taxon>
        <taxon>Spermatophyta</taxon>
        <taxon>Magnoliopsida</taxon>
        <taxon>eudicotyledons</taxon>
        <taxon>Gunneridae</taxon>
        <taxon>Pentapetalae</taxon>
        <taxon>asterids</taxon>
        <taxon>campanulids</taxon>
        <taxon>Asterales</taxon>
        <taxon>Asteraceae</taxon>
        <taxon>Asteroideae</taxon>
        <taxon>Heliantheae alliance</taxon>
        <taxon>Eupatorieae</taxon>
        <taxon>Mikania</taxon>
    </lineage>
</organism>